<organism evidence="8 9">
    <name type="scientific">Merluccius polli</name>
    <name type="common">Benguela hake</name>
    <name type="synonym">Merluccius cadenati</name>
    <dbReference type="NCBI Taxonomy" id="89951"/>
    <lineage>
        <taxon>Eukaryota</taxon>
        <taxon>Metazoa</taxon>
        <taxon>Chordata</taxon>
        <taxon>Craniata</taxon>
        <taxon>Vertebrata</taxon>
        <taxon>Euteleostomi</taxon>
        <taxon>Actinopterygii</taxon>
        <taxon>Neopterygii</taxon>
        <taxon>Teleostei</taxon>
        <taxon>Neoteleostei</taxon>
        <taxon>Acanthomorphata</taxon>
        <taxon>Zeiogadaria</taxon>
        <taxon>Gadariae</taxon>
        <taxon>Gadiformes</taxon>
        <taxon>Gadoidei</taxon>
        <taxon>Merlucciidae</taxon>
        <taxon>Merluccius</taxon>
    </lineage>
</organism>
<proteinExistence type="predicted"/>
<dbReference type="PROSITE" id="PS50950">
    <property type="entry name" value="ZF_THAP"/>
    <property type="match status" value="1"/>
</dbReference>
<accession>A0AA47NTL2</accession>
<evidence type="ECO:0000256" key="2">
    <source>
        <dbReference type="ARBA" id="ARBA00022723"/>
    </source>
</evidence>
<name>A0AA47NTL2_MERPO</name>
<comment type="cofactor">
    <cofactor evidence="1">
        <name>a divalent metal cation</name>
        <dbReference type="ChEBI" id="CHEBI:60240"/>
    </cofactor>
</comment>
<dbReference type="InterPro" id="IPR027805">
    <property type="entry name" value="Transposase_HTH_dom"/>
</dbReference>
<keyword evidence="5 6" id="KW-0238">DNA-binding</keyword>
<comment type="caution">
    <text evidence="8">The sequence shown here is derived from an EMBL/GenBank/DDBJ whole genome shotgun (WGS) entry which is preliminary data.</text>
</comment>
<dbReference type="AlphaFoldDB" id="A0AA47NTL2"/>
<feature type="domain" description="THAP-type" evidence="7">
    <location>
        <begin position="3"/>
        <end position="98"/>
    </location>
</feature>
<keyword evidence="9" id="KW-1185">Reference proteome</keyword>
<dbReference type="InterPro" id="IPR006612">
    <property type="entry name" value="THAP_Znf"/>
</dbReference>
<dbReference type="Pfam" id="PF13359">
    <property type="entry name" value="DDE_Tnp_4"/>
    <property type="match status" value="1"/>
</dbReference>
<reference evidence="8" key="1">
    <citation type="journal article" date="2023" name="Front. Mar. Sci.">
        <title>A new Merluccius polli reference genome to investigate the effects of global change in West African waters.</title>
        <authorList>
            <person name="Mateo J.L."/>
            <person name="Blanco-Fernandez C."/>
            <person name="Garcia-Vazquez E."/>
            <person name="Machado-Schiaffino G."/>
        </authorList>
    </citation>
    <scope>NUCLEOTIDE SEQUENCE</scope>
    <source>
        <strain evidence="8">C29</strain>
        <tissue evidence="8">Fin</tissue>
    </source>
</reference>
<evidence type="ECO:0000259" key="7">
    <source>
        <dbReference type="PROSITE" id="PS50950"/>
    </source>
</evidence>
<gene>
    <name evidence="8" type="ORF">N1851_028351</name>
</gene>
<dbReference type="EMBL" id="JAOPHQ010005407">
    <property type="protein sequence ID" value="KAK0135787.1"/>
    <property type="molecule type" value="Genomic_DNA"/>
</dbReference>
<evidence type="ECO:0000256" key="6">
    <source>
        <dbReference type="PROSITE-ProRule" id="PRU00309"/>
    </source>
</evidence>
<keyword evidence="2" id="KW-0479">Metal-binding</keyword>
<keyword evidence="4" id="KW-0862">Zinc</keyword>
<evidence type="ECO:0000313" key="9">
    <source>
        <dbReference type="Proteomes" id="UP001174136"/>
    </source>
</evidence>
<dbReference type="Proteomes" id="UP001174136">
    <property type="component" value="Unassembled WGS sequence"/>
</dbReference>
<dbReference type="PANTHER" id="PTHR23080">
    <property type="entry name" value="THAP DOMAIN PROTEIN"/>
    <property type="match status" value="1"/>
</dbReference>
<dbReference type="PANTHER" id="PTHR23080:SF143">
    <property type="entry name" value="SI:DKEY-56D12.4"/>
    <property type="match status" value="1"/>
</dbReference>
<dbReference type="PROSITE" id="PS51257">
    <property type="entry name" value="PROKAR_LIPOPROTEIN"/>
    <property type="match status" value="1"/>
</dbReference>
<evidence type="ECO:0000256" key="3">
    <source>
        <dbReference type="ARBA" id="ARBA00022771"/>
    </source>
</evidence>
<dbReference type="Pfam" id="PF13613">
    <property type="entry name" value="HTH_Tnp_4"/>
    <property type="match status" value="1"/>
</dbReference>
<dbReference type="InterPro" id="IPR027806">
    <property type="entry name" value="HARBI1_dom"/>
</dbReference>
<dbReference type="GO" id="GO:0008270">
    <property type="term" value="F:zinc ion binding"/>
    <property type="evidence" value="ECO:0007669"/>
    <property type="project" value="UniProtKB-KW"/>
</dbReference>
<evidence type="ECO:0000256" key="5">
    <source>
        <dbReference type="ARBA" id="ARBA00023125"/>
    </source>
</evidence>
<keyword evidence="3 6" id="KW-0863">Zinc-finger</keyword>
<sequence>MALKSSGTTCAVCGCTYNRTKLNNWLKSECFDHKPKKKGECSCPKWYSFHRLPIDDDEKKRSWLKNLNLKYPPKCCYVCSFHFVDKAPTEENPNPTLYLGYEMPPERKRQRVVSVDNSEVEVATTANQAVMVFEQPRTFKDAQTQWMDPAVEDHTYSKGSIISIAEDTLKGDKDCLLYTGIPLLVFTTLVSCLQGFAPQSSTMPAQDQVLLTLMKLRHNFVAADLARRFKRSASQMFLLSTPRTSFHGCPVTQLKQLCQSNTVKYLVAIAPSGMIMFISEAFGGKCSDRYIKQNSGFLDCLRPDDVVMGDRGFTIRDLVEERRVRLVIPAFTRKHSQLTNEQVTQMRRIANVRIHVERAIRRLKLYKILSQTVPISIVPKMDKILQICAALVNLRGDLISSK</sequence>
<evidence type="ECO:0000256" key="4">
    <source>
        <dbReference type="ARBA" id="ARBA00022833"/>
    </source>
</evidence>
<protein>
    <recommendedName>
        <fullName evidence="7">THAP-type domain-containing protein</fullName>
    </recommendedName>
</protein>
<evidence type="ECO:0000313" key="8">
    <source>
        <dbReference type="EMBL" id="KAK0135787.1"/>
    </source>
</evidence>
<evidence type="ECO:0000256" key="1">
    <source>
        <dbReference type="ARBA" id="ARBA00001968"/>
    </source>
</evidence>
<dbReference type="GO" id="GO:0003677">
    <property type="term" value="F:DNA binding"/>
    <property type="evidence" value="ECO:0007669"/>
    <property type="project" value="UniProtKB-UniRule"/>
</dbReference>